<evidence type="ECO:0000256" key="1">
    <source>
        <dbReference type="ARBA" id="ARBA00001946"/>
    </source>
</evidence>
<organism evidence="4 5">
    <name type="scientific">Homoserinibacter gongjuensis</name>
    <dbReference type="NCBI Taxonomy" id="1162968"/>
    <lineage>
        <taxon>Bacteria</taxon>
        <taxon>Bacillati</taxon>
        <taxon>Actinomycetota</taxon>
        <taxon>Actinomycetes</taxon>
        <taxon>Micrococcales</taxon>
        <taxon>Microbacteriaceae</taxon>
        <taxon>Homoserinibacter</taxon>
    </lineage>
</organism>
<dbReference type="SUPFAM" id="SSF55811">
    <property type="entry name" value="Nudix"/>
    <property type="match status" value="1"/>
</dbReference>
<gene>
    <name evidence="4" type="ORF">GCM10025869_33280</name>
</gene>
<protein>
    <submittedName>
        <fullName evidence="4">Mutator protein MutT3</fullName>
    </submittedName>
</protein>
<comment type="caution">
    <text evidence="4">The sequence shown here is derived from an EMBL/GenBank/DDBJ whole genome shotgun (WGS) entry which is preliminary data.</text>
</comment>
<proteinExistence type="predicted"/>
<sequence>MTRAPHDPRARRPHGPGDAWVDGPQGRYWGRFGAAGLLLAHPDAGVLLQLRAEWSHLGGTWGLPGGARHDEHESARDGALREAAEEAGVPPELVDVLTESVLDLGYWSYTTVLARARRVFEPVIGDAESVSLRWVPFADVAALPLHPGVEAGWPGWRERLAEFDGELARAIRG</sequence>
<reference evidence="5" key="1">
    <citation type="journal article" date="2019" name="Int. J. Syst. Evol. Microbiol.">
        <title>The Global Catalogue of Microorganisms (GCM) 10K type strain sequencing project: providing services to taxonomists for standard genome sequencing and annotation.</title>
        <authorList>
            <consortium name="The Broad Institute Genomics Platform"/>
            <consortium name="The Broad Institute Genome Sequencing Center for Infectious Disease"/>
            <person name="Wu L."/>
            <person name="Ma J."/>
        </authorList>
    </citation>
    <scope>NUCLEOTIDE SEQUENCE [LARGE SCALE GENOMIC DNA]</scope>
    <source>
        <strain evidence="5">NBRC 108755</strain>
    </source>
</reference>
<evidence type="ECO:0000313" key="5">
    <source>
        <dbReference type="Proteomes" id="UP001157069"/>
    </source>
</evidence>
<dbReference type="Proteomes" id="UP001157069">
    <property type="component" value="Unassembled WGS sequence"/>
</dbReference>
<feature type="domain" description="Nudix hydrolase" evidence="3">
    <location>
        <begin position="30"/>
        <end position="158"/>
    </location>
</feature>
<accession>A0ABQ6K025</accession>
<dbReference type="EMBL" id="BSVA01000001">
    <property type="protein sequence ID" value="GMA92799.1"/>
    <property type="molecule type" value="Genomic_DNA"/>
</dbReference>
<dbReference type="PANTHER" id="PTHR43046">
    <property type="entry name" value="GDP-MANNOSE MANNOSYL HYDROLASE"/>
    <property type="match status" value="1"/>
</dbReference>
<dbReference type="Pfam" id="PF00293">
    <property type="entry name" value="NUDIX"/>
    <property type="match status" value="1"/>
</dbReference>
<keyword evidence="5" id="KW-1185">Reference proteome</keyword>
<evidence type="ECO:0000259" key="3">
    <source>
        <dbReference type="PROSITE" id="PS51462"/>
    </source>
</evidence>
<dbReference type="InterPro" id="IPR015797">
    <property type="entry name" value="NUDIX_hydrolase-like_dom_sf"/>
</dbReference>
<evidence type="ECO:0000313" key="4">
    <source>
        <dbReference type="EMBL" id="GMA92799.1"/>
    </source>
</evidence>
<dbReference type="PANTHER" id="PTHR43046:SF2">
    <property type="entry name" value="8-OXO-DGTP DIPHOSPHATASE-RELATED"/>
    <property type="match status" value="1"/>
</dbReference>
<name>A0ABQ6K025_9MICO</name>
<dbReference type="PROSITE" id="PS51462">
    <property type="entry name" value="NUDIX"/>
    <property type="match status" value="1"/>
</dbReference>
<dbReference type="RefSeq" id="WP_284301570.1">
    <property type="nucleotide sequence ID" value="NZ_BSVA01000001.1"/>
</dbReference>
<dbReference type="InterPro" id="IPR000086">
    <property type="entry name" value="NUDIX_hydrolase_dom"/>
</dbReference>
<comment type="cofactor">
    <cofactor evidence="1">
        <name>Mg(2+)</name>
        <dbReference type="ChEBI" id="CHEBI:18420"/>
    </cofactor>
</comment>
<dbReference type="Gene3D" id="3.90.79.10">
    <property type="entry name" value="Nucleoside Triphosphate Pyrophosphohydrolase"/>
    <property type="match status" value="1"/>
</dbReference>
<keyword evidence="2" id="KW-0378">Hydrolase</keyword>
<evidence type="ECO:0000256" key="2">
    <source>
        <dbReference type="ARBA" id="ARBA00022801"/>
    </source>
</evidence>